<name>A0A8H2VZA1_9HELO</name>
<proteinExistence type="predicted"/>
<keyword evidence="1" id="KW-0732">Signal</keyword>
<dbReference type="EMBL" id="CAJHIA010000030">
    <property type="protein sequence ID" value="CAD6447994.1"/>
    <property type="molecule type" value="Genomic_DNA"/>
</dbReference>
<gene>
    <name evidence="2" type="ORF">SCLTRI_LOCUS7786</name>
</gene>
<evidence type="ECO:0000256" key="1">
    <source>
        <dbReference type="SAM" id="SignalP"/>
    </source>
</evidence>
<comment type="caution">
    <text evidence="2">The sequence shown here is derived from an EMBL/GenBank/DDBJ whole genome shotgun (WGS) entry which is preliminary data.</text>
</comment>
<organism evidence="2 3">
    <name type="scientific">Sclerotinia trifoliorum</name>
    <dbReference type="NCBI Taxonomy" id="28548"/>
    <lineage>
        <taxon>Eukaryota</taxon>
        <taxon>Fungi</taxon>
        <taxon>Dikarya</taxon>
        <taxon>Ascomycota</taxon>
        <taxon>Pezizomycotina</taxon>
        <taxon>Leotiomycetes</taxon>
        <taxon>Helotiales</taxon>
        <taxon>Sclerotiniaceae</taxon>
        <taxon>Sclerotinia</taxon>
    </lineage>
</organism>
<feature type="signal peptide" evidence="1">
    <location>
        <begin position="1"/>
        <end position="18"/>
    </location>
</feature>
<keyword evidence="3" id="KW-1185">Reference proteome</keyword>
<evidence type="ECO:0000313" key="2">
    <source>
        <dbReference type="EMBL" id="CAD6447994.1"/>
    </source>
</evidence>
<accession>A0A8H2VZA1</accession>
<sequence>MLMRQFMLAGQFMTLAFTHLYDNQLTEACSSAFQKAASSADSIVTNVYRRLNCDAKYVTENIARSIMRDLV</sequence>
<reference evidence="2" key="1">
    <citation type="submission" date="2020-10" db="EMBL/GenBank/DDBJ databases">
        <authorList>
            <person name="Kusch S."/>
        </authorList>
    </citation>
    <scope>NUCLEOTIDE SEQUENCE</scope>
    <source>
        <strain evidence="2">SwB9</strain>
    </source>
</reference>
<feature type="chain" id="PRO_5034636639" evidence="1">
    <location>
        <begin position="19"/>
        <end position="71"/>
    </location>
</feature>
<dbReference type="Proteomes" id="UP000624404">
    <property type="component" value="Unassembled WGS sequence"/>
</dbReference>
<protein>
    <submittedName>
        <fullName evidence="2">E2f49fd5-85bb-4a8c-b88d-5afaa1954ce9</fullName>
    </submittedName>
</protein>
<evidence type="ECO:0000313" key="3">
    <source>
        <dbReference type="Proteomes" id="UP000624404"/>
    </source>
</evidence>
<dbReference type="AlphaFoldDB" id="A0A8H2VZA1"/>